<evidence type="ECO:0000256" key="1">
    <source>
        <dbReference type="SAM" id="MobiDB-lite"/>
    </source>
</evidence>
<gene>
    <name evidence="3" type="ORF">VJJ49_05365</name>
</gene>
<feature type="domain" description="BIG2" evidence="2">
    <location>
        <begin position="133"/>
        <end position="211"/>
    </location>
</feature>
<comment type="caution">
    <text evidence="3">The sequence shown here is derived from an EMBL/GenBank/DDBJ whole genome shotgun (WGS) entry which is preliminary data.</text>
</comment>
<reference evidence="3 4" key="1">
    <citation type="submission" date="2023-12" db="EMBL/GenBank/DDBJ databases">
        <title>Genomic sequences of Capnocytophaga and Parvimonas strains.</title>
        <authorList>
            <person name="Watt R.M."/>
            <person name="Wang M."/>
            <person name="Yang T."/>
            <person name="Tong W.M."/>
        </authorList>
    </citation>
    <scope>NUCLEOTIDE SEQUENCE [LARGE SCALE GENOMIC DNA]</scope>
    <source>
        <strain evidence="3 4">CCUG 13156</strain>
    </source>
</reference>
<feature type="region of interest" description="Disordered" evidence="1">
    <location>
        <begin position="13"/>
        <end position="63"/>
    </location>
</feature>
<organism evidence="3 4">
    <name type="scientific">Capnocytophaga gingivalis</name>
    <dbReference type="NCBI Taxonomy" id="1017"/>
    <lineage>
        <taxon>Bacteria</taxon>
        <taxon>Pseudomonadati</taxon>
        <taxon>Bacteroidota</taxon>
        <taxon>Flavobacteriia</taxon>
        <taxon>Flavobacteriales</taxon>
        <taxon>Flavobacteriaceae</taxon>
        <taxon>Capnocytophaga</taxon>
    </lineage>
</organism>
<dbReference type="RefSeq" id="WP_323979207.1">
    <property type="nucleotide sequence ID" value="NZ_JAYKBV010000006.1"/>
</dbReference>
<dbReference type="EMBL" id="JAYKBV010000006">
    <property type="protein sequence ID" value="MEB3040124.1"/>
    <property type="molecule type" value="Genomic_DNA"/>
</dbReference>
<keyword evidence="4" id="KW-1185">Reference proteome</keyword>
<dbReference type="Pfam" id="PF16828">
    <property type="entry name" value="GAGBD"/>
    <property type="match status" value="1"/>
</dbReference>
<dbReference type="InterPro" id="IPR032789">
    <property type="entry name" value="T2SS-T3SS_pil_N"/>
</dbReference>
<name>A0ABU5YAW7_9FLAO</name>
<dbReference type="Proteomes" id="UP001324270">
    <property type="component" value="Unassembled WGS sequence"/>
</dbReference>
<evidence type="ECO:0000259" key="2">
    <source>
        <dbReference type="SMART" id="SM00635"/>
    </source>
</evidence>
<accession>A0ABU5YAW7</accession>
<evidence type="ECO:0000313" key="3">
    <source>
        <dbReference type="EMBL" id="MEB3040124.1"/>
    </source>
</evidence>
<dbReference type="Gene3D" id="1.20.140.130">
    <property type="match status" value="1"/>
</dbReference>
<evidence type="ECO:0000313" key="4">
    <source>
        <dbReference type="Proteomes" id="UP001324270"/>
    </source>
</evidence>
<dbReference type="InterPro" id="IPR038349">
    <property type="entry name" value="GAG_BD_sf"/>
</dbReference>
<dbReference type="InterPro" id="IPR031792">
    <property type="entry name" value="GAG_BD"/>
</dbReference>
<dbReference type="Pfam" id="PF13629">
    <property type="entry name" value="T2SS-T3SS_pil_N"/>
    <property type="match status" value="1"/>
</dbReference>
<protein>
    <submittedName>
        <fullName evidence="3">GAG-binding domain-containing protein</fullName>
    </submittedName>
</protein>
<sequence length="386" mass="43374">MALAIGLLAIGCSKKGDDEVTPNPKNPSNPSNPTNPTNPTNPSNPTNPPVASPLKFTPENPSVEVEKTTTVSIVGTWDTTNKVKIDNEGVAALQGAVQDNKLTLLGKKVGTTKVHILSADNKERGSFELTVSPKLMLSFTPEKAVVKEGETTTITFSGVWNATDRVQIVNGEIAQLQGNVTDNKITLLAKKAGTTKVEIFTQDNRSRGSFEVSVYILASTLKLPHKNPLPHYRTDITDREEYKRLIEERLLAYEKLMVKLENLEKYPLDIYRYNDQNNLYLEGIRISRAAKQYYKENKDTASIKDLKNTYENLHQYGVCYAEVEIMVRIAEQYRKKYPTHTEIENLIKENFNGEYGNIDGPNLTDYLNRNMVTTYNKIIDIVNTLQ</sequence>
<feature type="compositionally biased region" description="Low complexity" evidence="1">
    <location>
        <begin position="21"/>
        <end position="44"/>
    </location>
</feature>
<feature type="domain" description="BIG2" evidence="2">
    <location>
        <begin position="50"/>
        <end position="128"/>
    </location>
</feature>
<dbReference type="SMART" id="SM00635">
    <property type="entry name" value="BID_2"/>
    <property type="match status" value="2"/>
</dbReference>
<dbReference type="InterPro" id="IPR003343">
    <property type="entry name" value="Big_2"/>
</dbReference>
<proteinExistence type="predicted"/>